<dbReference type="InterPro" id="IPR051673">
    <property type="entry name" value="SSDNA_exonuclease_RecJ"/>
</dbReference>
<dbReference type="GO" id="GO:0004527">
    <property type="term" value="F:exonuclease activity"/>
    <property type="evidence" value="ECO:0007669"/>
    <property type="project" value="UniProtKB-KW"/>
</dbReference>
<proteinExistence type="predicted"/>
<accession>A0A2R7Y1G7</accession>
<dbReference type="SUPFAM" id="SSF64182">
    <property type="entry name" value="DHH phosphoesterases"/>
    <property type="match status" value="1"/>
</dbReference>
<dbReference type="AlphaFoldDB" id="A0A2R7Y1G7"/>
<evidence type="ECO:0000313" key="4">
    <source>
        <dbReference type="EMBL" id="PUA31390.1"/>
    </source>
</evidence>
<dbReference type="EMBL" id="NDWU01000018">
    <property type="protein sequence ID" value="PUA31390.1"/>
    <property type="molecule type" value="Genomic_DNA"/>
</dbReference>
<protein>
    <submittedName>
        <fullName evidence="4">Uncharacterized protein</fullName>
    </submittedName>
</protein>
<dbReference type="PANTHER" id="PTHR30255:SF2">
    <property type="entry name" value="SINGLE-STRANDED-DNA-SPECIFIC EXONUCLEASE RECJ"/>
    <property type="match status" value="1"/>
</dbReference>
<dbReference type="Gene3D" id="3.10.310.40">
    <property type="match status" value="1"/>
</dbReference>
<dbReference type="Pfam" id="PF01368">
    <property type="entry name" value="DHH"/>
    <property type="match status" value="1"/>
</dbReference>
<dbReference type="InterPro" id="IPR001667">
    <property type="entry name" value="DDH_dom"/>
</dbReference>
<gene>
    <name evidence="4" type="ORF">B9J98_06420</name>
</gene>
<dbReference type="Pfam" id="PF02272">
    <property type="entry name" value="DHHA1"/>
    <property type="match status" value="1"/>
</dbReference>
<comment type="caution">
    <text evidence="4">The sequence shown here is derived from an EMBL/GenBank/DDBJ whole genome shotgun (WGS) entry which is preliminary data.</text>
</comment>
<feature type="domain" description="DHH-CID" evidence="3">
    <location>
        <begin position="203"/>
        <end position="284"/>
    </location>
</feature>
<evidence type="ECO:0000259" key="2">
    <source>
        <dbReference type="Pfam" id="PF02272"/>
    </source>
</evidence>
<evidence type="ECO:0000259" key="3">
    <source>
        <dbReference type="Pfam" id="PF21763"/>
    </source>
</evidence>
<dbReference type="Gene3D" id="3.90.1640.30">
    <property type="match status" value="1"/>
</dbReference>
<evidence type="ECO:0000259" key="1">
    <source>
        <dbReference type="Pfam" id="PF01368"/>
    </source>
</evidence>
<dbReference type="Proteomes" id="UP000244066">
    <property type="component" value="Unassembled WGS sequence"/>
</dbReference>
<organism evidence="4 5">
    <name type="scientific">Candidatus Terraquivivens tikiterensis</name>
    <dbReference type="NCBI Taxonomy" id="1980982"/>
    <lineage>
        <taxon>Archaea</taxon>
        <taxon>Nitrososphaerota</taxon>
        <taxon>Candidatus Wolframiiraptoraceae</taxon>
        <taxon>Candidatus Terraquivivens</taxon>
    </lineage>
</organism>
<reference evidence="4 5" key="1">
    <citation type="submission" date="2017-04" db="EMBL/GenBank/DDBJ databases">
        <title>Draft Aigarchaeota genome from a New Zealand hot spring.</title>
        <authorList>
            <person name="Reysenbach A.-L."/>
            <person name="Donaho J.A."/>
            <person name="Gerhart J."/>
            <person name="Kelley J.F."/>
            <person name="Kouba K."/>
            <person name="Podar M."/>
            <person name="Stott M."/>
        </authorList>
    </citation>
    <scope>NUCLEOTIDE SEQUENCE [LARGE SCALE GENOMIC DNA]</scope>
    <source>
        <strain evidence="4">NZ13_MG1</strain>
    </source>
</reference>
<dbReference type="InterPro" id="IPR048515">
    <property type="entry name" value="DHH_CID"/>
</dbReference>
<evidence type="ECO:0000313" key="5">
    <source>
        <dbReference type="Proteomes" id="UP000244066"/>
    </source>
</evidence>
<dbReference type="InterPro" id="IPR003156">
    <property type="entry name" value="DHHA1_dom"/>
</dbReference>
<feature type="domain" description="DHHA1" evidence="2">
    <location>
        <begin position="395"/>
        <end position="471"/>
    </location>
</feature>
<feature type="domain" description="DDH" evidence="1">
    <location>
        <begin position="31"/>
        <end position="148"/>
    </location>
</feature>
<dbReference type="GO" id="GO:0003676">
    <property type="term" value="F:nucleic acid binding"/>
    <property type="evidence" value="ECO:0007669"/>
    <property type="project" value="InterPro"/>
</dbReference>
<name>A0A2R7Y1G7_9ARCH</name>
<dbReference type="PANTHER" id="PTHR30255">
    <property type="entry name" value="SINGLE-STRANDED-DNA-SPECIFIC EXONUCLEASE RECJ"/>
    <property type="match status" value="1"/>
</dbReference>
<dbReference type="Pfam" id="PF21763">
    <property type="entry name" value="DHH_CID"/>
    <property type="match status" value="1"/>
</dbReference>
<dbReference type="InterPro" id="IPR038763">
    <property type="entry name" value="DHH_sf"/>
</dbReference>
<sequence>MNEPYERLLYSAANAAEVIKECIEQDSLLLLVCHNDADALSACGIMVGSLWRKDARFLARSVNRIDELFRQAEEGLVGADCIVFLDIGSGYVKEIHNRFGERRVVIIDHHQPQSLDVPKGFFHLNPHFQGLDGATQVSASGLAYLVSRALDEENYVYSPIAVVGALGDLQDKDGQRRLRGVNAKIVEEAVERGLMHTTEDLILFGRSFRPLHVALASTSSPFLPGLTGREDACYSLIASLGIKVKEGDAWRVLADLTEEEKSRLYNGIISFLASKGLPASSIARELIGTVYELAEEDRWTYLRDAREFAWLLNACGKTGNAWVGMAVAAGVRGGLLEEAQKLLEDYRVQMAKNMELITRPDAMTSMEHIVVINGGDLIDERQVSSLASLISSSGMIPQDKVLIAWARHGDRIKVSARASRSHVERGINLGSILSEVAGSVGGRGGGHNVAAGADVPADALELFLKEVDRRVGSQL</sequence>